<keyword evidence="1" id="KW-0436">Ligase</keyword>
<dbReference type="PROSITE" id="PS50975">
    <property type="entry name" value="ATP_GRASP"/>
    <property type="match status" value="1"/>
</dbReference>
<reference evidence="6 7" key="1">
    <citation type="submission" date="2013-10" db="EMBL/GenBank/DDBJ databases">
        <title>Salinisphaera japonica YTM-1 Genome Sequencing.</title>
        <authorList>
            <person name="Lai Q."/>
            <person name="Li C."/>
            <person name="Shao Z."/>
        </authorList>
    </citation>
    <scope>NUCLEOTIDE SEQUENCE [LARGE SCALE GENOMIC DNA]</scope>
    <source>
        <strain evidence="6 7">YTM-1</strain>
    </source>
</reference>
<keyword evidence="3 4" id="KW-0067">ATP-binding</keyword>
<keyword evidence="7" id="KW-1185">Reference proteome</keyword>
<feature type="domain" description="ATP-grasp" evidence="5">
    <location>
        <begin position="108"/>
        <end position="323"/>
    </location>
</feature>
<name>A0A423PDX1_9GAMM</name>
<dbReference type="PANTHER" id="PTHR43585:SF2">
    <property type="entry name" value="ATP-GRASP ENZYME FSQD"/>
    <property type="match status" value="1"/>
</dbReference>
<dbReference type="InterPro" id="IPR052032">
    <property type="entry name" value="ATP-dep_AA_Ligase"/>
</dbReference>
<evidence type="ECO:0000256" key="1">
    <source>
        <dbReference type="ARBA" id="ARBA00022598"/>
    </source>
</evidence>
<dbReference type="RefSeq" id="WP_123659479.1">
    <property type="nucleotide sequence ID" value="NZ_AYKG01000069.1"/>
</dbReference>
<evidence type="ECO:0000313" key="6">
    <source>
        <dbReference type="EMBL" id="ROO23841.1"/>
    </source>
</evidence>
<dbReference type="SUPFAM" id="SSF56059">
    <property type="entry name" value="Glutathione synthetase ATP-binding domain-like"/>
    <property type="match status" value="1"/>
</dbReference>
<dbReference type="OrthoDB" id="8441067at2"/>
<evidence type="ECO:0000313" key="7">
    <source>
        <dbReference type="Proteomes" id="UP000285310"/>
    </source>
</evidence>
<evidence type="ECO:0000259" key="5">
    <source>
        <dbReference type="PROSITE" id="PS50975"/>
    </source>
</evidence>
<keyword evidence="2 4" id="KW-0547">Nucleotide-binding</keyword>
<dbReference type="EMBL" id="AYKG01000069">
    <property type="protein sequence ID" value="ROO23841.1"/>
    <property type="molecule type" value="Genomic_DNA"/>
</dbReference>
<dbReference type="GO" id="GO:0005524">
    <property type="term" value="F:ATP binding"/>
    <property type="evidence" value="ECO:0007669"/>
    <property type="project" value="UniProtKB-UniRule"/>
</dbReference>
<proteinExistence type="predicted"/>
<dbReference type="PANTHER" id="PTHR43585">
    <property type="entry name" value="FUMIPYRROLE BIOSYNTHESIS PROTEIN C"/>
    <property type="match status" value="1"/>
</dbReference>
<dbReference type="InParanoid" id="A0A423PDX1"/>
<accession>A0A423PDX1</accession>
<evidence type="ECO:0000256" key="4">
    <source>
        <dbReference type="PROSITE-ProRule" id="PRU00409"/>
    </source>
</evidence>
<organism evidence="6 7">
    <name type="scientific">Salinisphaera japonica YTM-1</name>
    <dbReference type="NCBI Taxonomy" id="1209778"/>
    <lineage>
        <taxon>Bacteria</taxon>
        <taxon>Pseudomonadati</taxon>
        <taxon>Pseudomonadota</taxon>
        <taxon>Gammaproteobacteria</taxon>
        <taxon>Salinisphaerales</taxon>
        <taxon>Salinisphaeraceae</taxon>
        <taxon>Salinisphaera</taxon>
    </lineage>
</organism>
<dbReference type="AlphaFoldDB" id="A0A423PDX1"/>
<dbReference type="Proteomes" id="UP000285310">
    <property type="component" value="Unassembled WGS sequence"/>
</dbReference>
<comment type="caution">
    <text evidence="6">The sequence shown here is derived from an EMBL/GenBank/DDBJ whole genome shotgun (WGS) entry which is preliminary data.</text>
</comment>
<evidence type="ECO:0000256" key="3">
    <source>
        <dbReference type="ARBA" id="ARBA00022840"/>
    </source>
</evidence>
<protein>
    <recommendedName>
        <fullName evidence="5">ATP-grasp domain-containing protein</fullName>
    </recommendedName>
</protein>
<evidence type="ECO:0000256" key="2">
    <source>
        <dbReference type="ARBA" id="ARBA00022741"/>
    </source>
</evidence>
<dbReference type="Pfam" id="PF13535">
    <property type="entry name" value="ATP-grasp_4"/>
    <property type="match status" value="1"/>
</dbReference>
<dbReference type="GO" id="GO:0046872">
    <property type="term" value="F:metal ion binding"/>
    <property type="evidence" value="ECO:0007669"/>
    <property type="project" value="InterPro"/>
</dbReference>
<sequence>MGNKTVFVLGMDGFNQAKLERLSSARDCRFVGLIDPAEIMEAEYFPIDDMLARATAQVEAHETPPDALIGYVDFPVSTMLPILAQRFGLRAPSLEALLKCEHKYWSRLAQREIVPEHIPDFALVDPFADNAIAACSIAYPFWLKPVKSAGSYLGFRIDNDAAFEAALAEIRAHIGIFAEPFDRILDHATLPAEVANVGGRFCLAESLIGGEQCTIEGYVQDGNVHFFGLIDSIRAEGRSSFLRYQYPSILPRRAREQMEDISRRVLAHIDFDQSAFNVEFFWDAAADTVWLLEINTRIAQHHSDLFEKVDGVSNHEAAVNVALGREPQFPDGGGAFKYAACCFLRSYVDGIVGRVPSVDDVDALSREVPGIIFEPHVAPGTRLLDLTHQETYSYALALVYIGGDTPEELDQRYLLCRDRLDFDIRPAD</sequence>
<dbReference type="GO" id="GO:0016874">
    <property type="term" value="F:ligase activity"/>
    <property type="evidence" value="ECO:0007669"/>
    <property type="project" value="UniProtKB-KW"/>
</dbReference>
<dbReference type="Gene3D" id="3.30.470.20">
    <property type="entry name" value="ATP-grasp fold, B domain"/>
    <property type="match status" value="1"/>
</dbReference>
<gene>
    <name evidence="6" type="ORF">SAJA_15235</name>
</gene>
<dbReference type="InterPro" id="IPR011761">
    <property type="entry name" value="ATP-grasp"/>
</dbReference>